<dbReference type="EMBL" id="OZ019906">
    <property type="protein sequence ID" value="CAK9203590.1"/>
    <property type="molecule type" value="Genomic_DNA"/>
</dbReference>
<evidence type="ECO:0000256" key="4">
    <source>
        <dbReference type="ARBA" id="ARBA00022989"/>
    </source>
</evidence>
<keyword evidence="9" id="KW-1185">Reference proteome</keyword>
<proteinExistence type="inferred from homology"/>
<feature type="transmembrane region" description="Helical" evidence="6">
    <location>
        <begin position="108"/>
        <end position="128"/>
    </location>
</feature>
<feature type="compositionally biased region" description="Low complexity" evidence="7">
    <location>
        <begin position="58"/>
        <end position="68"/>
    </location>
</feature>
<dbReference type="PANTHER" id="PTHR11266:SF80">
    <property type="entry name" value="PEROXISOMAL MEMBRANE PROTEIN 2"/>
    <property type="match status" value="1"/>
</dbReference>
<evidence type="ECO:0000256" key="6">
    <source>
        <dbReference type="RuleBase" id="RU363053"/>
    </source>
</evidence>
<comment type="subcellular location">
    <subcellularLocation>
        <location evidence="1">Membrane</location>
        <topology evidence="1">Multi-pass membrane protein</topology>
    </subcellularLocation>
</comment>
<evidence type="ECO:0000313" key="9">
    <source>
        <dbReference type="Proteomes" id="UP001497512"/>
    </source>
</evidence>
<gene>
    <name evidence="8" type="ORF">CSSPTR1EN2_LOCUS6962</name>
</gene>
<protein>
    <submittedName>
        <fullName evidence="8">Uncharacterized protein</fullName>
    </submittedName>
</protein>
<evidence type="ECO:0000256" key="1">
    <source>
        <dbReference type="ARBA" id="ARBA00004141"/>
    </source>
</evidence>
<keyword evidence="3 6" id="KW-0812">Transmembrane</keyword>
<evidence type="ECO:0000256" key="2">
    <source>
        <dbReference type="ARBA" id="ARBA00006824"/>
    </source>
</evidence>
<keyword evidence="5 6" id="KW-0472">Membrane</keyword>
<evidence type="ECO:0000256" key="7">
    <source>
        <dbReference type="SAM" id="MobiDB-lite"/>
    </source>
</evidence>
<reference evidence="8" key="1">
    <citation type="submission" date="2024-02" db="EMBL/GenBank/DDBJ databases">
        <authorList>
            <consortium name="ELIXIR-Norway"/>
            <consortium name="Elixir Norway"/>
        </authorList>
    </citation>
    <scope>NUCLEOTIDE SEQUENCE</scope>
</reference>
<keyword evidence="4 6" id="KW-1133">Transmembrane helix</keyword>
<name>A0ABP0TVN9_9BRYO</name>
<organism evidence="8 9">
    <name type="scientific">Sphagnum troendelagicum</name>
    <dbReference type="NCBI Taxonomy" id="128251"/>
    <lineage>
        <taxon>Eukaryota</taxon>
        <taxon>Viridiplantae</taxon>
        <taxon>Streptophyta</taxon>
        <taxon>Embryophyta</taxon>
        <taxon>Bryophyta</taxon>
        <taxon>Sphagnophytina</taxon>
        <taxon>Sphagnopsida</taxon>
        <taxon>Sphagnales</taxon>
        <taxon>Sphagnaceae</taxon>
        <taxon>Sphagnum</taxon>
    </lineage>
</organism>
<accession>A0ABP0TVN9</accession>
<evidence type="ECO:0000313" key="8">
    <source>
        <dbReference type="EMBL" id="CAK9203590.1"/>
    </source>
</evidence>
<sequence length="348" mass="38786">MELINVATKGGGGGGVVKSAFQGALLLHPPRFSCQQDLKQLEEKELSSRGHRRGMELSSSPRSSSRPPAIRHVVDSSCRKLKESTTRNLATAMLEELLEEMMVTEEEVVVMMMIGAAAATVEVVYWCLSMTERNPVRTKAITAAILNFLGDFFCQLVIEKDGKVDVKKTAVITFLGLVLVGPMLHIWYLTLRKVFTAMGVKGTVIWLLLDQSFSHLRIVHLTSSPSFSRIGNQQLLQIASFGFHFSSLISLWCPNHYRRLVKTLETSLPFHLPFVISPHALCGNFVYNVAFANVVALAWNIYLSFASHTEVYTAPQTSPFYVSKAGSPISCLWNFQRIRGIHGSRLRI</sequence>
<feature type="transmembrane region" description="Helical" evidence="6">
    <location>
        <begin position="170"/>
        <end position="191"/>
    </location>
</feature>
<comment type="similarity">
    <text evidence="2 6">Belongs to the peroxisomal membrane protein PXMP2/4 family.</text>
</comment>
<dbReference type="Proteomes" id="UP001497512">
    <property type="component" value="Chromosome 14"/>
</dbReference>
<dbReference type="InterPro" id="IPR007248">
    <property type="entry name" value="Mpv17_PMP22"/>
</dbReference>
<feature type="transmembrane region" description="Helical" evidence="6">
    <location>
        <begin position="140"/>
        <end position="158"/>
    </location>
</feature>
<evidence type="ECO:0000256" key="5">
    <source>
        <dbReference type="ARBA" id="ARBA00023136"/>
    </source>
</evidence>
<feature type="region of interest" description="Disordered" evidence="7">
    <location>
        <begin position="45"/>
        <end position="69"/>
    </location>
</feature>
<dbReference type="PANTHER" id="PTHR11266">
    <property type="entry name" value="PEROXISOMAL MEMBRANE PROTEIN 2, PXMP2 MPV17"/>
    <property type="match status" value="1"/>
</dbReference>
<evidence type="ECO:0000256" key="3">
    <source>
        <dbReference type="ARBA" id="ARBA00022692"/>
    </source>
</evidence>